<accession>A0A8D2LGJ1</accession>
<evidence type="ECO:0000313" key="1">
    <source>
        <dbReference type="Ensembl" id="ENSVKKP00000022010.1"/>
    </source>
</evidence>
<dbReference type="AlphaFoldDB" id="A0A8D2LGJ1"/>
<organism evidence="1 2">
    <name type="scientific">Varanus komodoensis</name>
    <name type="common">Komodo dragon</name>
    <dbReference type="NCBI Taxonomy" id="61221"/>
    <lineage>
        <taxon>Eukaryota</taxon>
        <taxon>Metazoa</taxon>
        <taxon>Chordata</taxon>
        <taxon>Craniata</taxon>
        <taxon>Vertebrata</taxon>
        <taxon>Euteleostomi</taxon>
        <taxon>Lepidosauria</taxon>
        <taxon>Squamata</taxon>
        <taxon>Bifurcata</taxon>
        <taxon>Unidentata</taxon>
        <taxon>Episquamata</taxon>
        <taxon>Toxicofera</taxon>
        <taxon>Anguimorpha</taxon>
        <taxon>Paleoanguimorpha</taxon>
        <taxon>Varanoidea</taxon>
        <taxon>Varanidae</taxon>
        <taxon>Varanus</taxon>
    </lineage>
</organism>
<keyword evidence="2" id="KW-1185">Reference proteome</keyword>
<dbReference type="Proteomes" id="UP000694545">
    <property type="component" value="Unplaced"/>
</dbReference>
<reference evidence="1" key="2">
    <citation type="submission" date="2025-09" db="UniProtKB">
        <authorList>
            <consortium name="Ensembl"/>
        </authorList>
    </citation>
    <scope>IDENTIFICATION</scope>
</reference>
<sequence length="100" mass="10713">MSGRRWALAAPPTSRTLGVNARKRSWKLTVPKVLVHPQVQLCMEVLGRAGPCAHASARAGSVTSSCLRPRFSSPNKAPCINSEVCPTGSTRTYSPIRLGL</sequence>
<proteinExistence type="predicted"/>
<evidence type="ECO:0000313" key="2">
    <source>
        <dbReference type="Proteomes" id="UP000694545"/>
    </source>
</evidence>
<protein>
    <submittedName>
        <fullName evidence="1">Uncharacterized protein</fullName>
    </submittedName>
</protein>
<reference evidence="1" key="1">
    <citation type="submission" date="2025-08" db="UniProtKB">
        <authorList>
            <consortium name="Ensembl"/>
        </authorList>
    </citation>
    <scope>IDENTIFICATION</scope>
</reference>
<dbReference type="Ensembl" id="ENSVKKT00000022557.1">
    <property type="protein sequence ID" value="ENSVKKP00000022010.1"/>
    <property type="gene ID" value="ENSVKKG00000014705.1"/>
</dbReference>
<name>A0A8D2LGJ1_VARKO</name>